<dbReference type="OrthoDB" id="9798846at2"/>
<dbReference type="InterPro" id="IPR006860">
    <property type="entry name" value="FecR"/>
</dbReference>
<evidence type="ECO:0000313" key="5">
    <source>
        <dbReference type="EMBL" id="TWS04325.1"/>
    </source>
</evidence>
<dbReference type="Pfam" id="PF16220">
    <property type="entry name" value="DUF4880"/>
    <property type="match status" value="1"/>
</dbReference>
<evidence type="ECO:0000313" key="7">
    <source>
        <dbReference type="Proteomes" id="UP000317951"/>
    </source>
</evidence>
<dbReference type="Proteomes" id="UP000317951">
    <property type="component" value="Unassembled WGS sequence"/>
</dbReference>
<dbReference type="PIRSF" id="PIRSF018266">
    <property type="entry name" value="FecR"/>
    <property type="match status" value="1"/>
</dbReference>
<dbReference type="Gene3D" id="2.60.120.1440">
    <property type="match status" value="1"/>
</dbReference>
<name>A0A5C5QG30_9PSED</name>
<gene>
    <name evidence="5" type="ORF">FIV36_12880</name>
    <name evidence="4" type="ORF">SAMN05216591_5998</name>
</gene>
<dbReference type="PANTHER" id="PTHR30273">
    <property type="entry name" value="PERIPLASMIC SIGNAL SENSOR AND SIGMA FACTOR ACTIVATOR FECR-RELATED"/>
    <property type="match status" value="1"/>
</dbReference>
<evidence type="ECO:0000259" key="3">
    <source>
        <dbReference type="Pfam" id="PF16344"/>
    </source>
</evidence>
<keyword evidence="6" id="KW-1185">Reference proteome</keyword>
<feature type="domain" description="FecR N-terminal" evidence="2">
    <location>
        <begin position="23"/>
        <end position="62"/>
    </location>
</feature>
<evidence type="ECO:0000313" key="4">
    <source>
        <dbReference type="EMBL" id="SDG41697.1"/>
    </source>
</evidence>
<sequence>MTDPNELRPHELAHEVLQDPAMDQALDWLIALQCPQPGQQVEFETWLAQAPAHRHAFAKAQSAWGAAPVHSAAVALAAPRKPTAWRRIKPHWKPLATAAVLLIGLFSFSNLPVRLQADHLTVVGERQRLQLDDGSKVLLNTNSAFSSSLKGQQRIARLYQGEAFFDIAPTHGLPLEIDAGPVRASVRDTAFAVRYLNGEAQVQVQRGDVDLSNTVDDARVRLRAGESIRIGPKGFGQPAKLDANKDLAWVQGRLIFENRPMSEVLAELGRYYPGWIVNTNDKLAHIAITGNYRLDQPLDVVRSLAHITSAKLSEYPALVILN</sequence>
<dbReference type="AlphaFoldDB" id="A0A5C5QG30"/>
<dbReference type="Proteomes" id="UP000182858">
    <property type="component" value="Chromosome I"/>
</dbReference>
<dbReference type="RefSeq" id="WP_010565318.1">
    <property type="nucleotide sequence ID" value="NZ_LT629689.1"/>
</dbReference>
<dbReference type="Gene3D" id="3.55.50.30">
    <property type="match status" value="1"/>
</dbReference>
<accession>A0A5C5QG30</accession>
<reference evidence="4 6" key="1">
    <citation type="submission" date="2016-10" db="EMBL/GenBank/DDBJ databases">
        <authorList>
            <person name="Varghese N."/>
            <person name="Submissions S."/>
        </authorList>
    </citation>
    <scope>NUCLEOTIDE SEQUENCE [LARGE SCALE GENOMIC DNA]</scope>
    <source>
        <strain evidence="4 6">DSM 17835</strain>
    </source>
</reference>
<dbReference type="InterPro" id="IPR012373">
    <property type="entry name" value="Ferrdict_sens_TM"/>
</dbReference>
<protein>
    <submittedName>
        <fullName evidence="5">DUF4974 domain-containing protein</fullName>
    </submittedName>
    <submittedName>
        <fullName evidence="4">FecR family protein</fullName>
    </submittedName>
</protein>
<dbReference type="Pfam" id="PF16344">
    <property type="entry name" value="FecR_C"/>
    <property type="match status" value="1"/>
</dbReference>
<reference evidence="5 7" key="2">
    <citation type="submission" date="2019-06" db="EMBL/GenBank/DDBJ databases">
        <title>Pseudomonas bimorpha sp. nov. isolated from bovine raw milk and skim milk concentrate.</title>
        <authorList>
            <person name="Hofmann K."/>
            <person name="Huptas C."/>
            <person name="Doll E."/>
            <person name="Scherer S."/>
            <person name="Wenning M."/>
        </authorList>
    </citation>
    <scope>NUCLEOTIDE SEQUENCE [LARGE SCALE GENOMIC DNA]</scope>
    <source>
        <strain evidence="5 7">DSM 17835</strain>
    </source>
</reference>
<evidence type="ECO:0000259" key="2">
    <source>
        <dbReference type="Pfam" id="PF16220"/>
    </source>
</evidence>
<dbReference type="EMBL" id="LT629689">
    <property type="protein sequence ID" value="SDG41697.1"/>
    <property type="molecule type" value="Genomic_DNA"/>
</dbReference>
<evidence type="ECO:0000313" key="6">
    <source>
        <dbReference type="Proteomes" id="UP000182858"/>
    </source>
</evidence>
<evidence type="ECO:0000259" key="1">
    <source>
        <dbReference type="Pfam" id="PF04773"/>
    </source>
</evidence>
<dbReference type="GeneID" id="78557284"/>
<dbReference type="InterPro" id="IPR032508">
    <property type="entry name" value="FecR_C"/>
</dbReference>
<dbReference type="InterPro" id="IPR032623">
    <property type="entry name" value="FecR_N"/>
</dbReference>
<feature type="domain" description="Protein FecR C-terminal" evidence="3">
    <location>
        <begin position="253"/>
        <end position="301"/>
    </location>
</feature>
<dbReference type="Pfam" id="PF04773">
    <property type="entry name" value="FecR"/>
    <property type="match status" value="1"/>
</dbReference>
<dbReference type="PANTHER" id="PTHR30273:SF2">
    <property type="entry name" value="PROTEIN FECR"/>
    <property type="match status" value="1"/>
</dbReference>
<proteinExistence type="predicted"/>
<dbReference type="GO" id="GO:0016989">
    <property type="term" value="F:sigma factor antagonist activity"/>
    <property type="evidence" value="ECO:0007669"/>
    <property type="project" value="TreeGrafter"/>
</dbReference>
<feature type="domain" description="FecR protein" evidence="1">
    <location>
        <begin position="120"/>
        <end position="209"/>
    </location>
</feature>
<organism evidence="5 7">
    <name type="scientific">Pseudomonas extremaustralis</name>
    <dbReference type="NCBI Taxonomy" id="359110"/>
    <lineage>
        <taxon>Bacteria</taxon>
        <taxon>Pseudomonadati</taxon>
        <taxon>Pseudomonadota</taxon>
        <taxon>Gammaproteobacteria</taxon>
        <taxon>Pseudomonadales</taxon>
        <taxon>Pseudomonadaceae</taxon>
        <taxon>Pseudomonas</taxon>
    </lineage>
</organism>
<dbReference type="EMBL" id="VFET01000009">
    <property type="protein sequence ID" value="TWS04325.1"/>
    <property type="molecule type" value="Genomic_DNA"/>
</dbReference>